<sequence>MKNTHNSYLQQQPQMFTTSEVAILLDIQTSKVIEIFFAHQPVFIEGKHYHYDQCGKNCRAVCSNYVWTTQGLCKLATFVDTMHALETWQTYYQQEWNDSDDVAALSTANNVPHRPTGITIHHIPSIRKERRVPANLDRIYRPHQKYIDEGYFAVINGVTMVSPKGVELIKQIMEKRRQSVH</sequence>
<proteinExistence type="predicted"/>
<name>A0A4R2RCL6_9FIRM</name>
<reference evidence="1 2" key="1">
    <citation type="submission" date="2019-03" db="EMBL/GenBank/DDBJ databases">
        <title>Genomic Encyclopedia of Type Strains, Phase IV (KMG-IV): sequencing the most valuable type-strain genomes for metagenomic binning, comparative biology and taxonomic classification.</title>
        <authorList>
            <person name="Goeker M."/>
        </authorList>
    </citation>
    <scope>NUCLEOTIDE SEQUENCE [LARGE SCALE GENOMIC DNA]</scope>
    <source>
        <strain evidence="1 2">DSM 11170</strain>
    </source>
</reference>
<dbReference type="RefSeq" id="WP_131920945.1">
    <property type="nucleotide sequence ID" value="NZ_JAOQNU010000044.1"/>
</dbReference>
<evidence type="ECO:0000313" key="2">
    <source>
        <dbReference type="Proteomes" id="UP000294813"/>
    </source>
</evidence>
<dbReference type="EMBL" id="SLXT01000043">
    <property type="protein sequence ID" value="TCP59988.1"/>
    <property type="molecule type" value="Genomic_DNA"/>
</dbReference>
<keyword evidence="2" id="KW-1185">Reference proteome</keyword>
<accession>A0A4R2RCL6</accession>
<dbReference type="Proteomes" id="UP000294813">
    <property type="component" value="Unassembled WGS sequence"/>
</dbReference>
<protein>
    <submittedName>
        <fullName evidence="1">Uncharacterized protein</fullName>
    </submittedName>
</protein>
<gene>
    <name evidence="1" type="ORF">EDD73_1431</name>
</gene>
<dbReference type="AlphaFoldDB" id="A0A4R2RCL6"/>
<comment type="caution">
    <text evidence="1">The sequence shown here is derived from an EMBL/GenBank/DDBJ whole genome shotgun (WGS) entry which is preliminary data.</text>
</comment>
<evidence type="ECO:0000313" key="1">
    <source>
        <dbReference type="EMBL" id="TCP59988.1"/>
    </source>
</evidence>
<organism evidence="1 2">
    <name type="scientific">Heliophilum fasciatum</name>
    <dbReference type="NCBI Taxonomy" id="35700"/>
    <lineage>
        <taxon>Bacteria</taxon>
        <taxon>Bacillati</taxon>
        <taxon>Bacillota</taxon>
        <taxon>Clostridia</taxon>
        <taxon>Eubacteriales</taxon>
        <taxon>Heliobacteriaceae</taxon>
        <taxon>Heliophilum</taxon>
    </lineage>
</organism>